<evidence type="ECO:0000313" key="1">
    <source>
        <dbReference type="EMBL" id="KAI4313685.1"/>
    </source>
</evidence>
<dbReference type="EMBL" id="CM039436">
    <property type="protein sequence ID" value="KAI4313685.1"/>
    <property type="molecule type" value="Genomic_DNA"/>
</dbReference>
<reference evidence="1 2" key="1">
    <citation type="journal article" date="2022" name="DNA Res.">
        <title>Chromosomal-level genome assembly of the orchid tree Bauhinia variegata (Leguminosae; Cercidoideae) supports the allotetraploid origin hypothesis of Bauhinia.</title>
        <authorList>
            <person name="Zhong Y."/>
            <person name="Chen Y."/>
            <person name="Zheng D."/>
            <person name="Pang J."/>
            <person name="Liu Y."/>
            <person name="Luo S."/>
            <person name="Meng S."/>
            <person name="Qian L."/>
            <person name="Wei D."/>
            <person name="Dai S."/>
            <person name="Zhou R."/>
        </authorList>
    </citation>
    <scope>NUCLEOTIDE SEQUENCE [LARGE SCALE GENOMIC DNA]</scope>
    <source>
        <strain evidence="1">BV-YZ2020</strain>
    </source>
</reference>
<evidence type="ECO:0000313" key="2">
    <source>
        <dbReference type="Proteomes" id="UP000828941"/>
    </source>
</evidence>
<protein>
    <submittedName>
        <fullName evidence="1">Uncharacterized protein</fullName>
    </submittedName>
</protein>
<keyword evidence="2" id="KW-1185">Reference proteome</keyword>
<organism evidence="1 2">
    <name type="scientific">Bauhinia variegata</name>
    <name type="common">Purple orchid tree</name>
    <name type="synonym">Phanera variegata</name>
    <dbReference type="NCBI Taxonomy" id="167791"/>
    <lineage>
        <taxon>Eukaryota</taxon>
        <taxon>Viridiplantae</taxon>
        <taxon>Streptophyta</taxon>
        <taxon>Embryophyta</taxon>
        <taxon>Tracheophyta</taxon>
        <taxon>Spermatophyta</taxon>
        <taxon>Magnoliopsida</taxon>
        <taxon>eudicotyledons</taxon>
        <taxon>Gunneridae</taxon>
        <taxon>Pentapetalae</taxon>
        <taxon>rosids</taxon>
        <taxon>fabids</taxon>
        <taxon>Fabales</taxon>
        <taxon>Fabaceae</taxon>
        <taxon>Cercidoideae</taxon>
        <taxon>Cercideae</taxon>
        <taxon>Bauhiniinae</taxon>
        <taxon>Bauhinia</taxon>
    </lineage>
</organism>
<proteinExistence type="predicted"/>
<sequence>MNMISESASGNVNKIAIDGKPVDESNRKTLEELNIKIKDIFIVVATLLTTVTYQAGLTPPSAIWKEGTKLDVREAVL</sequence>
<name>A0ACB9LS97_BAUVA</name>
<accession>A0ACB9LS97</accession>
<dbReference type="Proteomes" id="UP000828941">
    <property type="component" value="Chromosome 11"/>
</dbReference>
<comment type="caution">
    <text evidence="1">The sequence shown here is derived from an EMBL/GenBank/DDBJ whole genome shotgun (WGS) entry which is preliminary data.</text>
</comment>
<gene>
    <name evidence="1" type="ORF">L6164_026644</name>
</gene>